<feature type="domain" description="Thiamine-phosphate synthase ThiN" evidence="7">
    <location>
        <begin position="280"/>
        <end position="445"/>
    </location>
</feature>
<dbReference type="InterPro" id="IPR013749">
    <property type="entry name" value="PM/HMP-P_kinase-1"/>
</dbReference>
<dbReference type="GO" id="GO:0008972">
    <property type="term" value="F:phosphomethylpyrimidine kinase activity"/>
    <property type="evidence" value="ECO:0007669"/>
    <property type="project" value="UniProtKB-EC"/>
</dbReference>
<organism evidence="8 9">
    <name type="scientific">Halorientalis brevis</name>
    <dbReference type="NCBI Taxonomy" id="1126241"/>
    <lineage>
        <taxon>Archaea</taxon>
        <taxon>Methanobacteriati</taxon>
        <taxon>Methanobacteriota</taxon>
        <taxon>Stenosarchaea group</taxon>
        <taxon>Halobacteria</taxon>
        <taxon>Halobacteriales</taxon>
        <taxon>Haloarculaceae</taxon>
        <taxon>Halorientalis</taxon>
    </lineage>
</organism>
<dbReference type="EC" id="2.7.1.49" evidence="8"/>
<dbReference type="SUPFAM" id="SSF53639">
    <property type="entry name" value="AraD/HMP-PK domain-like"/>
    <property type="match status" value="1"/>
</dbReference>
<keyword evidence="4" id="KW-0067">ATP-binding</keyword>
<sequence length="456" mass="47813">MTTRQAAPDRPPVALTIAGSDSGGGAGIQADLKTMEACGAFGTSAVTSVTAQNTRGVESSHRLPTSEIAAQIEAVLDDFDVRAAKTGMLATSDVIDLVGEYTGHLPALVVDPVMVAASGDRLLEPDAEDAYEDLVAAATLVTPNADEAAVLTGVEPEDEADCRAAGERLVEMGADAALVKGGHVPGEAVVDVLVTEETVETFRHPRVDTDATHGSGCTLSSAITAHLARGADLTEAVSSGIDLLARGVRYPLDVGEGPGSVHHMVEVRNDAARDPTGEAVESVVEQFVDRDVRRLVPEVGMNVVAATPYAEMPEETAAVEGRITKTLSGVKPNRGVRFGASSHVARFLLSTREFDGDLRFAVNCRFDDEVEDALGVLDGPVAEYDRSAEPADVKAEEGSTMQWGARRAFRAADGTPVAVIDRGEVGKEAIVKLLAADAETLTERVFSVLDELESDE</sequence>
<dbReference type="EC" id="2.7.4.7" evidence="8"/>
<dbReference type="GO" id="GO:0009228">
    <property type="term" value="P:thiamine biosynthetic process"/>
    <property type="evidence" value="ECO:0007669"/>
    <property type="project" value="UniProtKB-ARBA"/>
</dbReference>
<dbReference type="GO" id="GO:0008902">
    <property type="term" value="F:hydroxymethylpyrimidine kinase activity"/>
    <property type="evidence" value="ECO:0007669"/>
    <property type="project" value="UniProtKB-EC"/>
</dbReference>
<dbReference type="Gene3D" id="3.40.1190.20">
    <property type="match status" value="1"/>
</dbReference>
<feature type="domain" description="Pyridoxamine kinase/Phosphomethylpyrimidine kinase" evidence="6">
    <location>
        <begin position="21"/>
        <end position="262"/>
    </location>
</feature>
<proteinExistence type="predicted"/>
<evidence type="ECO:0000313" key="9">
    <source>
        <dbReference type="Proteomes" id="UP001597119"/>
    </source>
</evidence>
<keyword evidence="2" id="KW-0547">Nucleotide-binding</keyword>
<keyword evidence="1 8" id="KW-0808">Transferase</keyword>
<dbReference type="Pfam" id="PF08543">
    <property type="entry name" value="Phos_pyr_kin"/>
    <property type="match status" value="1"/>
</dbReference>
<name>A0ABD6CDP1_9EURY</name>
<evidence type="ECO:0000256" key="4">
    <source>
        <dbReference type="ARBA" id="ARBA00022840"/>
    </source>
</evidence>
<evidence type="ECO:0000259" key="7">
    <source>
        <dbReference type="Pfam" id="PF10120"/>
    </source>
</evidence>
<dbReference type="Pfam" id="PF10120">
    <property type="entry name" value="ThiN"/>
    <property type="match status" value="1"/>
</dbReference>
<evidence type="ECO:0000256" key="1">
    <source>
        <dbReference type="ARBA" id="ARBA00022679"/>
    </source>
</evidence>
<dbReference type="NCBIfam" id="TIGR00097">
    <property type="entry name" value="HMP-P_kinase"/>
    <property type="match status" value="1"/>
</dbReference>
<dbReference type="InterPro" id="IPR029056">
    <property type="entry name" value="Ribokinase-like"/>
</dbReference>
<dbReference type="GO" id="GO:0005524">
    <property type="term" value="F:ATP binding"/>
    <property type="evidence" value="ECO:0007669"/>
    <property type="project" value="UniProtKB-KW"/>
</dbReference>
<gene>
    <name evidence="8" type="primary">thiD</name>
    <name evidence="8" type="ORF">ACFR9U_11935</name>
</gene>
<comment type="caution">
    <text evidence="8">The sequence shown here is derived from an EMBL/GenBank/DDBJ whole genome shotgun (WGS) entry which is preliminary data.</text>
</comment>
<dbReference type="PANTHER" id="PTHR20858:SF17">
    <property type="entry name" value="HYDROXYMETHYLPYRIMIDINE_PHOSPHOMETHYLPYRIMIDINE KINASE THI20-RELATED"/>
    <property type="match status" value="1"/>
</dbReference>
<dbReference type="InterPro" id="IPR019293">
    <property type="entry name" value="ThiN"/>
</dbReference>
<evidence type="ECO:0000256" key="3">
    <source>
        <dbReference type="ARBA" id="ARBA00022777"/>
    </source>
</evidence>
<dbReference type="RefSeq" id="WP_247380815.1">
    <property type="nucleotide sequence ID" value="NZ_JALLGV010000008.1"/>
</dbReference>
<evidence type="ECO:0000256" key="5">
    <source>
        <dbReference type="SAM" id="MobiDB-lite"/>
    </source>
</evidence>
<protein>
    <submittedName>
        <fullName evidence="8">Bifunctional hydroxymethylpyrimidine kinase/phosphomethylpyrimidine kinase</fullName>
        <ecNumber evidence="8">2.7.1.49</ecNumber>
        <ecNumber evidence="8">2.7.4.7</ecNumber>
    </submittedName>
</protein>
<dbReference type="SUPFAM" id="SSF53613">
    <property type="entry name" value="Ribokinase-like"/>
    <property type="match status" value="1"/>
</dbReference>
<dbReference type="Proteomes" id="UP001597119">
    <property type="component" value="Unassembled WGS sequence"/>
</dbReference>
<keyword evidence="3 8" id="KW-0418">Kinase</keyword>
<dbReference type="InterPro" id="IPR004399">
    <property type="entry name" value="HMP/HMP-P_kinase_dom"/>
</dbReference>
<dbReference type="AlphaFoldDB" id="A0ABD6CDP1"/>
<dbReference type="EMBL" id="JBHUDJ010000006">
    <property type="protein sequence ID" value="MFD1587695.1"/>
    <property type="molecule type" value="Genomic_DNA"/>
</dbReference>
<dbReference type="InterPro" id="IPR036409">
    <property type="entry name" value="Aldolase_II/adducin_N_sf"/>
</dbReference>
<evidence type="ECO:0000313" key="8">
    <source>
        <dbReference type="EMBL" id="MFD1587695.1"/>
    </source>
</evidence>
<dbReference type="Gene3D" id="3.40.225.10">
    <property type="entry name" value="Class II aldolase/adducin N-terminal domain"/>
    <property type="match status" value="1"/>
</dbReference>
<dbReference type="CDD" id="cd01169">
    <property type="entry name" value="HMPP_kinase"/>
    <property type="match status" value="1"/>
</dbReference>
<reference evidence="8 9" key="1">
    <citation type="journal article" date="2019" name="Int. J. Syst. Evol. Microbiol.">
        <title>The Global Catalogue of Microorganisms (GCM) 10K type strain sequencing project: providing services to taxonomists for standard genome sequencing and annotation.</title>
        <authorList>
            <consortium name="The Broad Institute Genomics Platform"/>
            <consortium name="The Broad Institute Genome Sequencing Center for Infectious Disease"/>
            <person name="Wu L."/>
            <person name="Ma J."/>
        </authorList>
    </citation>
    <scope>NUCLEOTIDE SEQUENCE [LARGE SCALE GENOMIC DNA]</scope>
    <source>
        <strain evidence="8 9">CGMCC 1.12125</strain>
    </source>
</reference>
<accession>A0ABD6CDP1</accession>
<evidence type="ECO:0000259" key="6">
    <source>
        <dbReference type="Pfam" id="PF08543"/>
    </source>
</evidence>
<dbReference type="PANTHER" id="PTHR20858">
    <property type="entry name" value="PHOSPHOMETHYLPYRIMIDINE KINASE"/>
    <property type="match status" value="1"/>
</dbReference>
<dbReference type="FunFam" id="3.40.1190.20:FF:000003">
    <property type="entry name" value="Phosphomethylpyrimidine kinase ThiD"/>
    <property type="match status" value="1"/>
</dbReference>
<evidence type="ECO:0000256" key="2">
    <source>
        <dbReference type="ARBA" id="ARBA00022741"/>
    </source>
</evidence>
<feature type="region of interest" description="Disordered" evidence="5">
    <location>
        <begin position="1"/>
        <end position="20"/>
    </location>
</feature>
<keyword evidence="9" id="KW-1185">Reference proteome</keyword>